<dbReference type="GO" id="GO:0006779">
    <property type="term" value="P:porphyrin-containing compound biosynthetic process"/>
    <property type="evidence" value="ECO:0007669"/>
    <property type="project" value="InterPro"/>
</dbReference>
<accession>X1CNA6</accession>
<organism evidence="2">
    <name type="scientific">marine sediment metagenome</name>
    <dbReference type="NCBI Taxonomy" id="412755"/>
    <lineage>
        <taxon>unclassified sequences</taxon>
        <taxon>metagenomes</taxon>
        <taxon>ecological metagenomes</taxon>
    </lineage>
</organism>
<feature type="domain" description="Uroporphyrinogen decarboxylase (URO-D)" evidence="1">
    <location>
        <begin position="13"/>
        <end position="89"/>
    </location>
</feature>
<sequence length="97" mass="10514">AQKHKGKVLYWFDRTDLAKAKELFGDYACIKGNVPGSLLIAGTPQQVEDYVRKSIEDCKDGGGFIIDGGVGGIADGAKPENVKAMIDATFKYGVYRK</sequence>
<evidence type="ECO:0000313" key="2">
    <source>
        <dbReference type="EMBL" id="GAH09916.1"/>
    </source>
</evidence>
<dbReference type="InterPro" id="IPR052024">
    <property type="entry name" value="Methanogen_methyltrans"/>
</dbReference>
<evidence type="ECO:0000259" key="1">
    <source>
        <dbReference type="Pfam" id="PF01208"/>
    </source>
</evidence>
<reference evidence="2" key="1">
    <citation type="journal article" date="2014" name="Front. Microbiol.">
        <title>High frequency of phylogenetically diverse reductive dehalogenase-homologous genes in deep subseafloor sedimentary metagenomes.</title>
        <authorList>
            <person name="Kawai M."/>
            <person name="Futagami T."/>
            <person name="Toyoda A."/>
            <person name="Takaki Y."/>
            <person name="Nishi S."/>
            <person name="Hori S."/>
            <person name="Arai W."/>
            <person name="Tsubouchi T."/>
            <person name="Morono Y."/>
            <person name="Uchiyama I."/>
            <person name="Ito T."/>
            <person name="Fujiyama A."/>
            <person name="Inagaki F."/>
            <person name="Takami H."/>
        </authorList>
    </citation>
    <scope>NUCLEOTIDE SEQUENCE</scope>
    <source>
        <strain evidence="2">Expedition CK06-06</strain>
    </source>
</reference>
<dbReference type="GO" id="GO:0004853">
    <property type="term" value="F:uroporphyrinogen decarboxylase activity"/>
    <property type="evidence" value="ECO:0007669"/>
    <property type="project" value="InterPro"/>
</dbReference>
<feature type="non-terminal residue" evidence="2">
    <location>
        <position position="1"/>
    </location>
</feature>
<proteinExistence type="predicted"/>
<dbReference type="AlphaFoldDB" id="X1CNA6"/>
<comment type="caution">
    <text evidence="2">The sequence shown here is derived from an EMBL/GenBank/DDBJ whole genome shotgun (WGS) entry which is preliminary data.</text>
</comment>
<protein>
    <recommendedName>
        <fullName evidence="1">Uroporphyrinogen decarboxylase (URO-D) domain-containing protein</fullName>
    </recommendedName>
</protein>
<dbReference type="PANTHER" id="PTHR47099:SF1">
    <property type="entry name" value="METHYLCOBAMIDE:COM METHYLTRANSFERASE MTBA"/>
    <property type="match status" value="1"/>
</dbReference>
<name>X1CNA6_9ZZZZ</name>
<dbReference type="Gene3D" id="3.20.20.210">
    <property type="match status" value="1"/>
</dbReference>
<dbReference type="Pfam" id="PF01208">
    <property type="entry name" value="URO-D"/>
    <property type="match status" value="1"/>
</dbReference>
<dbReference type="SUPFAM" id="SSF51726">
    <property type="entry name" value="UROD/MetE-like"/>
    <property type="match status" value="1"/>
</dbReference>
<dbReference type="InterPro" id="IPR000257">
    <property type="entry name" value="Uroporphyrinogen_deCOase"/>
</dbReference>
<dbReference type="EMBL" id="BART01039022">
    <property type="protein sequence ID" value="GAH09916.1"/>
    <property type="molecule type" value="Genomic_DNA"/>
</dbReference>
<dbReference type="InterPro" id="IPR038071">
    <property type="entry name" value="UROD/MetE-like_sf"/>
</dbReference>
<dbReference type="PANTHER" id="PTHR47099">
    <property type="entry name" value="METHYLCOBAMIDE:COM METHYLTRANSFERASE MTBA"/>
    <property type="match status" value="1"/>
</dbReference>
<gene>
    <name evidence="2" type="ORF">S01H4_64380</name>
</gene>